<evidence type="ECO:0000256" key="18">
    <source>
        <dbReference type="SAM" id="MobiDB-lite"/>
    </source>
</evidence>
<evidence type="ECO:0000256" key="13">
    <source>
        <dbReference type="ARBA" id="ARBA00023136"/>
    </source>
</evidence>
<dbReference type="EMBL" id="CP054535">
    <property type="protein sequence ID" value="QSL64870.1"/>
    <property type="molecule type" value="Genomic_DNA"/>
</dbReference>
<feature type="transmembrane region" description="Helical" evidence="17">
    <location>
        <begin position="330"/>
        <end position="349"/>
    </location>
</feature>
<evidence type="ECO:0000256" key="16">
    <source>
        <dbReference type="ARBA" id="ARBA00036671"/>
    </source>
</evidence>
<evidence type="ECO:0000256" key="9">
    <source>
        <dbReference type="ARBA" id="ARBA00022832"/>
    </source>
</evidence>
<dbReference type="UniPathway" id="UPA00094"/>
<feature type="compositionally biased region" description="Basic residues" evidence="18">
    <location>
        <begin position="147"/>
        <end position="159"/>
    </location>
</feature>
<dbReference type="AlphaFoldDB" id="A0A899FLJ6"/>
<comment type="subcellular location">
    <subcellularLocation>
        <location evidence="17">Endoplasmic reticulum membrane</location>
        <topology evidence="17">Multi-pass membrane protein</topology>
    </subcellularLocation>
    <subcellularLocation>
        <location evidence="1">Membrane</location>
        <topology evidence="1">Multi-pass membrane protein</topology>
    </subcellularLocation>
</comment>
<evidence type="ECO:0000256" key="4">
    <source>
        <dbReference type="ARBA" id="ARBA00013122"/>
    </source>
</evidence>
<comment type="function">
    <text evidence="17">Catalyzes the third of the four reactions of the long-chain fatty acids elongation cycle. This endoplasmic reticulum-bound enzymatic process, allows the addition of two carbons to the chain of long- and very long-chain fatty acids/VLCFAs per cycle. This enzyme catalyzes the dehydration of the 3-hydroxyacyl-CoA intermediate into trans-2,3-enoyl-CoA, within each cycle of fatty acid elongation. Thereby, it participates to the production of VLCFAs of different chain lengths that are involved in multiple biological processes as precursors of membrane lipids and lipid mediators.</text>
</comment>
<keyword evidence="9 17" id="KW-0276">Fatty acid metabolism</keyword>
<dbReference type="InterPro" id="IPR007482">
    <property type="entry name" value="Tyr_Pase-like_PTPLA"/>
</dbReference>
<dbReference type="GO" id="GO:0005789">
    <property type="term" value="C:endoplasmic reticulum membrane"/>
    <property type="evidence" value="ECO:0007669"/>
    <property type="project" value="UniProtKB-SubCell"/>
</dbReference>
<evidence type="ECO:0000313" key="19">
    <source>
        <dbReference type="EMBL" id="QSL64870.1"/>
    </source>
</evidence>
<evidence type="ECO:0000256" key="6">
    <source>
        <dbReference type="ARBA" id="ARBA00022692"/>
    </source>
</evidence>
<evidence type="ECO:0000313" key="20">
    <source>
        <dbReference type="Proteomes" id="UP000663699"/>
    </source>
</evidence>
<dbReference type="InterPro" id="IPR017907">
    <property type="entry name" value="Znf_RING_CS"/>
</dbReference>
<keyword evidence="12 17" id="KW-0443">Lipid metabolism</keyword>
<keyword evidence="11 17" id="KW-1133">Transmembrane helix</keyword>
<dbReference type="PROSITE" id="PS00518">
    <property type="entry name" value="ZF_RING_1"/>
    <property type="match status" value="1"/>
</dbReference>
<keyword evidence="10" id="KW-0862">Zinc</keyword>
<feature type="region of interest" description="Disordered" evidence="18">
    <location>
        <begin position="146"/>
        <end position="195"/>
    </location>
</feature>
<keyword evidence="7" id="KW-0479">Metal-binding</keyword>
<keyword evidence="17" id="KW-0256">Endoplasmic reticulum</keyword>
<dbReference type="PANTHER" id="PTHR11035:SF3">
    <property type="entry name" value="VERY-LONG-CHAIN (3R)-3-HYDROXYACYL-COA DEHYDRATASE"/>
    <property type="match status" value="1"/>
</dbReference>
<comment type="pathway">
    <text evidence="2 17">Lipid metabolism; fatty acid biosynthesis.</text>
</comment>
<reference evidence="19" key="1">
    <citation type="submission" date="2020-06" db="EMBL/GenBank/DDBJ databases">
        <title>Genomes of multiple members of Pneumocystis genus reveal paths to human pathogen Pneumocystis jirovecii.</title>
        <authorList>
            <person name="Cisse O.H."/>
            <person name="Ma L."/>
            <person name="Dekker J."/>
            <person name="Khil P."/>
            <person name="Jo J."/>
            <person name="Brenchley J."/>
            <person name="Blair R."/>
            <person name="Pahar B."/>
            <person name="Chabe M."/>
            <person name="Van Rompay K.A."/>
            <person name="Keesler R."/>
            <person name="Sukura A."/>
            <person name="Hirsch V."/>
            <person name="Kutty G."/>
            <person name="Liu Y."/>
            <person name="Peng L."/>
            <person name="Chen J."/>
            <person name="Song J."/>
            <person name="Weissenbacher-Lang C."/>
            <person name="Xu J."/>
            <person name="Upham N.S."/>
            <person name="Stajich J.E."/>
            <person name="Cuomo C.A."/>
            <person name="Cushion M.T."/>
            <person name="Kovacs J.A."/>
        </authorList>
    </citation>
    <scope>NUCLEOTIDE SEQUENCE</scope>
    <source>
        <strain evidence="19">2A</strain>
    </source>
</reference>
<evidence type="ECO:0000256" key="10">
    <source>
        <dbReference type="ARBA" id="ARBA00022833"/>
    </source>
</evidence>
<dbReference type="SUPFAM" id="SSF57850">
    <property type="entry name" value="RING/U-box"/>
    <property type="match status" value="1"/>
</dbReference>
<sequence>MRLELPPYRPRLGSERLNQAGVPVIDLTLDSPSDTDHAPVEGAPSTGLWNDRAIDIIDVDSLPDRHSSPRLLDVYQTYPFEPVDLDDIVIVNRPAPQNGRNCCIHSFLPTRRIIRQTTNQMLLYENQFFRTNDNFLHTLINHMAPSGRRRTNSSVRHSRTYPYYRSPRQNGSTVPNEYNLFPDHSSANTPSKKDTPVTQCLLRETPDAMKGFTRSLDKSQKFVCPNCIDELGVSDDYVKRSIWMGRCGHIYCGSCATLFKSMKSKGPQSVICSVKHCNKVITGNHNLREIYTFSVLEIVNACLGITSSFIFTTIIQVSSRLLICWGILNLYPSIVLKTTAFFSMSYAWSITEIVRYSYYANNLKKKAPSILVWLRYNLFYILYPLGTSSEILLIWKTLPYIDHEKHVYSLVLKGILMFYVPGFYIMYKHMIHQRRK</sequence>
<keyword evidence="6 17" id="KW-0812">Transmembrane</keyword>
<accession>A0A899FLJ6</accession>
<evidence type="ECO:0000256" key="7">
    <source>
        <dbReference type="ARBA" id="ARBA00022723"/>
    </source>
</evidence>
<evidence type="ECO:0000256" key="3">
    <source>
        <dbReference type="ARBA" id="ARBA00007811"/>
    </source>
</evidence>
<comment type="catalytic activity">
    <reaction evidence="16 17">
        <text>a very-long-chain (3R)-3-hydroxyacyl-CoA = a very-long-chain (2E)-enoyl-CoA + H2O</text>
        <dbReference type="Rhea" id="RHEA:45812"/>
        <dbReference type="ChEBI" id="CHEBI:15377"/>
        <dbReference type="ChEBI" id="CHEBI:83728"/>
        <dbReference type="ChEBI" id="CHEBI:85440"/>
        <dbReference type="EC" id="4.2.1.134"/>
    </reaction>
</comment>
<organism evidence="19 20">
    <name type="scientific">Pneumocystis wakefieldiae</name>
    <dbReference type="NCBI Taxonomy" id="38082"/>
    <lineage>
        <taxon>Eukaryota</taxon>
        <taxon>Fungi</taxon>
        <taxon>Dikarya</taxon>
        <taxon>Ascomycota</taxon>
        <taxon>Taphrinomycotina</taxon>
        <taxon>Pneumocystomycetes</taxon>
        <taxon>Pneumocystaceae</taxon>
        <taxon>Pneumocystis</taxon>
    </lineage>
</organism>
<evidence type="ECO:0000256" key="17">
    <source>
        <dbReference type="RuleBase" id="RU363109"/>
    </source>
</evidence>
<evidence type="ECO:0000256" key="15">
    <source>
        <dbReference type="ARBA" id="ARBA00023239"/>
    </source>
</evidence>
<dbReference type="PANTHER" id="PTHR11035">
    <property type="entry name" value="VERY-LONG-CHAIN (3R)-3-HYDROXYACYL-COA DEHYDRATASE"/>
    <property type="match status" value="1"/>
</dbReference>
<keyword evidence="20" id="KW-1185">Reference proteome</keyword>
<keyword evidence="8" id="KW-0863">Zinc-finger</keyword>
<evidence type="ECO:0000256" key="11">
    <source>
        <dbReference type="ARBA" id="ARBA00022989"/>
    </source>
</evidence>
<dbReference type="GO" id="GO:0042761">
    <property type="term" value="P:very long-chain fatty acid biosynthetic process"/>
    <property type="evidence" value="ECO:0007669"/>
    <property type="project" value="TreeGrafter"/>
</dbReference>
<dbReference type="GO" id="GO:0102158">
    <property type="term" value="F:very-long-chain (3R)-3-hydroxyacyl-CoA dehydratase activity"/>
    <property type="evidence" value="ECO:0007669"/>
    <property type="project" value="UniProtKB-EC"/>
</dbReference>
<dbReference type="GO" id="GO:0030148">
    <property type="term" value="P:sphingolipid biosynthetic process"/>
    <property type="evidence" value="ECO:0007669"/>
    <property type="project" value="TreeGrafter"/>
</dbReference>
<evidence type="ECO:0000256" key="2">
    <source>
        <dbReference type="ARBA" id="ARBA00005194"/>
    </source>
</evidence>
<keyword evidence="14 17" id="KW-0275">Fatty acid biosynthesis</keyword>
<feature type="transmembrane region" description="Helical" evidence="17">
    <location>
        <begin position="370"/>
        <end position="395"/>
    </location>
</feature>
<dbReference type="Pfam" id="PF04387">
    <property type="entry name" value="PTPLA"/>
    <property type="match status" value="1"/>
</dbReference>
<evidence type="ECO:0000256" key="5">
    <source>
        <dbReference type="ARBA" id="ARBA00022516"/>
    </source>
</evidence>
<keyword evidence="5 17" id="KW-0444">Lipid biosynthesis</keyword>
<evidence type="ECO:0000256" key="12">
    <source>
        <dbReference type="ARBA" id="ARBA00023098"/>
    </source>
</evidence>
<dbReference type="EC" id="4.2.1.134" evidence="4 17"/>
<feature type="transmembrane region" description="Helical" evidence="17">
    <location>
        <begin position="407"/>
        <end position="427"/>
    </location>
</feature>
<proteinExistence type="inferred from homology"/>
<dbReference type="GO" id="GO:0008270">
    <property type="term" value="F:zinc ion binding"/>
    <property type="evidence" value="ECO:0007669"/>
    <property type="project" value="UniProtKB-KW"/>
</dbReference>
<keyword evidence="15 17" id="KW-0456">Lyase</keyword>
<feature type="compositionally biased region" description="Polar residues" evidence="18">
    <location>
        <begin position="167"/>
        <end position="176"/>
    </location>
</feature>
<evidence type="ECO:0000256" key="1">
    <source>
        <dbReference type="ARBA" id="ARBA00004141"/>
    </source>
</evidence>
<keyword evidence="13 17" id="KW-0472">Membrane</keyword>
<gene>
    <name evidence="19" type="ORF">MERGE_002174</name>
</gene>
<comment type="caution">
    <text evidence="17">Lacks conserved residue(s) required for the propagation of feature annotation.</text>
</comment>
<evidence type="ECO:0000256" key="14">
    <source>
        <dbReference type="ARBA" id="ARBA00023160"/>
    </source>
</evidence>
<dbReference type="OrthoDB" id="2398441at2759"/>
<comment type="similarity">
    <text evidence="3 17">Belongs to the very long-chain fatty acids dehydratase HACD family.</text>
</comment>
<dbReference type="Proteomes" id="UP000663699">
    <property type="component" value="Chromosome 4"/>
</dbReference>
<evidence type="ECO:0000256" key="8">
    <source>
        <dbReference type="ARBA" id="ARBA00022771"/>
    </source>
</evidence>
<name>A0A899FLJ6_9ASCO</name>
<dbReference type="GO" id="GO:0030497">
    <property type="term" value="P:fatty acid elongation"/>
    <property type="evidence" value="ECO:0007669"/>
    <property type="project" value="TreeGrafter"/>
</dbReference>
<protein>
    <recommendedName>
        <fullName evidence="4 17">Very-long-chain (3R)-3-hydroxyacyl-CoA dehydratase</fullName>
        <ecNumber evidence="4 17">4.2.1.134</ecNumber>
    </recommendedName>
</protein>